<keyword evidence="3" id="KW-1185">Reference proteome</keyword>
<dbReference type="AlphaFoldDB" id="A0A2W1LKU2"/>
<feature type="transmembrane region" description="Helical" evidence="1">
    <location>
        <begin position="36"/>
        <end position="55"/>
    </location>
</feature>
<dbReference type="Proteomes" id="UP000249522">
    <property type="component" value="Unassembled WGS sequence"/>
</dbReference>
<keyword evidence="1" id="KW-1133">Transmembrane helix</keyword>
<name>A0A2W1LKU2_9BACL</name>
<keyword evidence="1" id="KW-0812">Transmembrane</keyword>
<sequence length="62" mass="7423">MKRSWRGVIYLALVLFLSIIVTQQTVNAYFYERYQLVLVLCVINILIFPLALLIYRKERDND</sequence>
<evidence type="ECO:0000313" key="2">
    <source>
        <dbReference type="EMBL" id="PZD95582.1"/>
    </source>
</evidence>
<protein>
    <submittedName>
        <fullName evidence="2">Uncharacterized protein</fullName>
    </submittedName>
</protein>
<feature type="transmembrane region" description="Helical" evidence="1">
    <location>
        <begin position="7"/>
        <end position="30"/>
    </location>
</feature>
<evidence type="ECO:0000313" key="3">
    <source>
        <dbReference type="Proteomes" id="UP000249522"/>
    </source>
</evidence>
<gene>
    <name evidence="2" type="ORF">DNH61_13730</name>
</gene>
<evidence type="ECO:0000256" key="1">
    <source>
        <dbReference type="SAM" id="Phobius"/>
    </source>
</evidence>
<reference evidence="2 3" key="1">
    <citation type="submission" date="2018-06" db="EMBL/GenBank/DDBJ databases">
        <title>Paenibacillus imtechensis sp. nov.</title>
        <authorList>
            <person name="Pinnaka A.K."/>
            <person name="Singh H."/>
            <person name="Kaur M."/>
        </authorList>
    </citation>
    <scope>NUCLEOTIDE SEQUENCE [LARGE SCALE GENOMIC DNA]</scope>
    <source>
        <strain evidence="2 3">SMB1</strain>
    </source>
</reference>
<accession>A0A2W1LKU2</accession>
<dbReference type="RefSeq" id="WP_111147212.1">
    <property type="nucleotide sequence ID" value="NZ_QKRB01000044.1"/>
</dbReference>
<keyword evidence="1" id="KW-0472">Membrane</keyword>
<comment type="caution">
    <text evidence="2">The sequence shown here is derived from an EMBL/GenBank/DDBJ whole genome shotgun (WGS) entry which is preliminary data.</text>
</comment>
<dbReference type="EMBL" id="QKRB01000044">
    <property type="protein sequence ID" value="PZD95582.1"/>
    <property type="molecule type" value="Genomic_DNA"/>
</dbReference>
<organism evidence="2 3">
    <name type="scientific">Paenibacillus sambharensis</name>
    <dbReference type="NCBI Taxonomy" id="1803190"/>
    <lineage>
        <taxon>Bacteria</taxon>
        <taxon>Bacillati</taxon>
        <taxon>Bacillota</taxon>
        <taxon>Bacilli</taxon>
        <taxon>Bacillales</taxon>
        <taxon>Paenibacillaceae</taxon>
        <taxon>Paenibacillus</taxon>
    </lineage>
</organism>
<dbReference type="OrthoDB" id="2664144at2"/>
<proteinExistence type="predicted"/>